<feature type="region of interest" description="Disordered" evidence="1">
    <location>
        <begin position="118"/>
        <end position="175"/>
    </location>
</feature>
<dbReference type="EMBL" id="CYRY02045580">
    <property type="protein sequence ID" value="VCX41072.1"/>
    <property type="molecule type" value="Genomic_DNA"/>
</dbReference>
<evidence type="ECO:0000256" key="1">
    <source>
        <dbReference type="SAM" id="MobiDB-lite"/>
    </source>
</evidence>
<dbReference type="Proteomes" id="UP000269945">
    <property type="component" value="Unassembled WGS sequence"/>
</dbReference>
<feature type="non-terminal residue" evidence="2">
    <location>
        <position position="1"/>
    </location>
</feature>
<sequence>EEAERAHGRAHPVHPVLPAGGRRRLRRARVRGGARPPAPAGPEARRVPQEVRLLGRGLPRAGAPGAAGRAAPRRPPVEVRRLLLLRHHRDHHHRVRPRRARHGLRQGLLHVLCAPGHPPDAGHLPEPGRAPERAGAAPPAGGQALPGAAAATRVHREHGSGRAAGMRHHPGPRGRRLRALRGLDLLPRLLLLLHHPHHHRLRRLRGAAERRGAAEEAALRGFQLPLHPPGAHGHRRLPQPRGPALPGGQHR</sequence>
<feature type="region of interest" description="Disordered" evidence="1">
    <location>
        <begin position="222"/>
        <end position="251"/>
    </location>
</feature>
<protein>
    <submittedName>
        <fullName evidence="2">Uncharacterized protein</fullName>
    </submittedName>
</protein>
<feature type="non-terminal residue" evidence="2">
    <location>
        <position position="251"/>
    </location>
</feature>
<reference evidence="2 3" key="1">
    <citation type="submission" date="2018-10" db="EMBL/GenBank/DDBJ databases">
        <authorList>
            <person name="Ekblom R."/>
            <person name="Jareborg N."/>
        </authorList>
    </citation>
    <scope>NUCLEOTIDE SEQUENCE [LARGE SCALE GENOMIC DNA]</scope>
    <source>
        <tissue evidence="2">Muscle</tissue>
    </source>
</reference>
<evidence type="ECO:0000313" key="2">
    <source>
        <dbReference type="EMBL" id="VCX41072.1"/>
    </source>
</evidence>
<feature type="compositionally biased region" description="Low complexity" evidence="1">
    <location>
        <begin position="133"/>
        <end position="151"/>
    </location>
</feature>
<feature type="compositionally biased region" description="Basic residues" evidence="1">
    <location>
        <begin position="21"/>
        <end position="32"/>
    </location>
</feature>
<proteinExistence type="predicted"/>
<feature type="compositionally biased region" description="Basic residues" evidence="1">
    <location>
        <begin position="165"/>
        <end position="175"/>
    </location>
</feature>
<gene>
    <name evidence="2" type="ORF">BN2614_LOCUS1</name>
</gene>
<keyword evidence="3" id="KW-1185">Reference proteome</keyword>
<feature type="region of interest" description="Disordered" evidence="1">
    <location>
        <begin position="1"/>
        <end position="48"/>
    </location>
</feature>
<dbReference type="AlphaFoldDB" id="A0A9X9MAW9"/>
<comment type="caution">
    <text evidence="2">The sequence shown here is derived from an EMBL/GenBank/DDBJ whole genome shotgun (WGS) entry which is preliminary data.</text>
</comment>
<organism evidence="2 3">
    <name type="scientific">Gulo gulo</name>
    <name type="common">Wolverine</name>
    <name type="synonym">Gluton</name>
    <dbReference type="NCBI Taxonomy" id="48420"/>
    <lineage>
        <taxon>Eukaryota</taxon>
        <taxon>Metazoa</taxon>
        <taxon>Chordata</taxon>
        <taxon>Craniata</taxon>
        <taxon>Vertebrata</taxon>
        <taxon>Euteleostomi</taxon>
        <taxon>Mammalia</taxon>
        <taxon>Eutheria</taxon>
        <taxon>Laurasiatheria</taxon>
        <taxon>Carnivora</taxon>
        <taxon>Caniformia</taxon>
        <taxon>Musteloidea</taxon>
        <taxon>Mustelidae</taxon>
        <taxon>Guloninae</taxon>
        <taxon>Gulo</taxon>
    </lineage>
</organism>
<name>A0A9X9MAW9_GULGU</name>
<evidence type="ECO:0000313" key="3">
    <source>
        <dbReference type="Proteomes" id="UP000269945"/>
    </source>
</evidence>
<accession>A0A9X9MAW9</accession>